<dbReference type="EMBL" id="JAACJN010000002">
    <property type="protein sequence ID" value="KAF5393281.1"/>
    <property type="molecule type" value="Genomic_DNA"/>
</dbReference>
<comment type="catalytic activity">
    <reaction evidence="6 7">
        <text>L-glutamyl-tRNA(Gln) + L-glutamine + ATP + H2O = L-glutaminyl-tRNA(Gln) + L-glutamate + ADP + phosphate + H(+)</text>
        <dbReference type="Rhea" id="RHEA:17521"/>
        <dbReference type="Rhea" id="RHEA-COMP:9681"/>
        <dbReference type="Rhea" id="RHEA-COMP:9684"/>
        <dbReference type="ChEBI" id="CHEBI:15377"/>
        <dbReference type="ChEBI" id="CHEBI:15378"/>
        <dbReference type="ChEBI" id="CHEBI:29985"/>
        <dbReference type="ChEBI" id="CHEBI:30616"/>
        <dbReference type="ChEBI" id="CHEBI:43474"/>
        <dbReference type="ChEBI" id="CHEBI:58359"/>
        <dbReference type="ChEBI" id="CHEBI:78520"/>
        <dbReference type="ChEBI" id="CHEBI:78521"/>
        <dbReference type="ChEBI" id="CHEBI:456216"/>
    </reaction>
</comment>
<organism evidence="9 10">
    <name type="scientific">Collybiopsis confluens</name>
    <dbReference type="NCBI Taxonomy" id="2823264"/>
    <lineage>
        <taxon>Eukaryota</taxon>
        <taxon>Fungi</taxon>
        <taxon>Dikarya</taxon>
        <taxon>Basidiomycota</taxon>
        <taxon>Agaricomycotina</taxon>
        <taxon>Agaricomycetes</taxon>
        <taxon>Agaricomycetidae</taxon>
        <taxon>Agaricales</taxon>
        <taxon>Marasmiineae</taxon>
        <taxon>Omphalotaceae</taxon>
        <taxon>Collybiopsis</taxon>
    </lineage>
</organism>
<dbReference type="Pfam" id="PF02934">
    <property type="entry name" value="GatB_N"/>
    <property type="match status" value="1"/>
</dbReference>
<dbReference type="AlphaFoldDB" id="A0A8H5I1H5"/>
<keyword evidence="7" id="KW-0496">Mitochondrion</keyword>
<dbReference type="SMART" id="SM00845">
    <property type="entry name" value="GatB_Yqey"/>
    <property type="match status" value="1"/>
</dbReference>
<dbReference type="GO" id="GO:0050567">
    <property type="term" value="F:glutaminyl-tRNA synthase (glutamine-hydrolyzing) activity"/>
    <property type="evidence" value="ECO:0007669"/>
    <property type="project" value="UniProtKB-UniRule"/>
</dbReference>
<evidence type="ECO:0000256" key="6">
    <source>
        <dbReference type="ARBA" id="ARBA00047913"/>
    </source>
</evidence>
<evidence type="ECO:0000256" key="5">
    <source>
        <dbReference type="ARBA" id="ARBA00022917"/>
    </source>
</evidence>
<dbReference type="GO" id="GO:0070681">
    <property type="term" value="P:glutaminyl-tRNAGln biosynthesis via transamidation"/>
    <property type="evidence" value="ECO:0007669"/>
    <property type="project" value="UniProtKB-UniRule"/>
</dbReference>
<dbReference type="HAMAP" id="MF_00121">
    <property type="entry name" value="GatB"/>
    <property type="match status" value="1"/>
</dbReference>
<evidence type="ECO:0000313" key="10">
    <source>
        <dbReference type="Proteomes" id="UP000518752"/>
    </source>
</evidence>
<protein>
    <recommendedName>
        <fullName evidence="7">Glutamyl-tRNA(Gln) amidotransferase subunit B, mitochondrial</fullName>
        <shortName evidence="7">Glu-AdT subunit B</shortName>
        <ecNumber evidence="7">6.3.5.-</ecNumber>
    </recommendedName>
</protein>
<dbReference type="Proteomes" id="UP000518752">
    <property type="component" value="Unassembled WGS sequence"/>
</dbReference>
<comment type="similarity">
    <text evidence="1 7">Belongs to the GatB/GatE family. GatB subfamily.</text>
</comment>
<keyword evidence="2 7" id="KW-0436">Ligase</keyword>
<evidence type="ECO:0000256" key="3">
    <source>
        <dbReference type="ARBA" id="ARBA00022741"/>
    </source>
</evidence>
<keyword evidence="3 7" id="KW-0547">Nucleotide-binding</keyword>
<dbReference type="InterPro" id="IPR003789">
    <property type="entry name" value="Asn/Gln_tRNA_amidoTrase-B-like"/>
</dbReference>
<dbReference type="PANTHER" id="PTHR11659:SF0">
    <property type="entry name" value="GLUTAMYL-TRNA(GLN) AMIDOTRANSFERASE SUBUNIT B, MITOCHONDRIAL"/>
    <property type="match status" value="1"/>
</dbReference>
<keyword evidence="4 7" id="KW-0067">ATP-binding</keyword>
<dbReference type="InterPro" id="IPR018027">
    <property type="entry name" value="Asn/Gln_amidotransferase"/>
</dbReference>
<dbReference type="InterPro" id="IPR017959">
    <property type="entry name" value="Asn/Gln-tRNA_amidoTrfase_suB/E"/>
</dbReference>
<proteinExistence type="inferred from homology"/>
<sequence length="505" mass="56595">MSRLLVDGWQVVIGIETHVQLRSKQKLFSKAPTSLLSHSPNTRFHAFDAAFPGTLPRLNRKCLDLALRAALALGCTVNERSSFDRKHYFYSDQPAGYQITQHYSPFAVRGLFTPTKLGNSIRIKQIQLEQDTAKSITNPSKKSALIDLNRAGTGLLEIVTEPDLRTPEQAAEYVRSLQELLRAVGVSDGNMEMGSLRCDVNVSINRPGEPHGTRCEVKNLNSVKFIVAAIEYEISRQRRILENNSSAEVLQETRRFDHDVWKTYKMRSKEDAPDYRYMPDPNLGTLVFSQEHVDSVRRGMPSLPASTRSRLLQTYSSKGVTERDIEVLMNLDANREIPYDGAESSILGAVAYFEQLCSRNRDPKITQNVLGQLSALGKPFSSELISVDRMGEFIDLVVAKRMTRPSAKLLLKQMLSRPSNAPVNHLAAEMDLLDTDPPHHKTMSANDDLVRDICLRAIDALPSEIAAIRGGNQNVMNKVVGWIMRETRGKVDPNSAKTILNQLLR</sequence>
<evidence type="ECO:0000256" key="2">
    <source>
        <dbReference type="ARBA" id="ARBA00022598"/>
    </source>
</evidence>
<evidence type="ECO:0000256" key="7">
    <source>
        <dbReference type="HAMAP-Rule" id="MF_03147"/>
    </source>
</evidence>
<name>A0A8H5I1H5_9AGAR</name>
<dbReference type="EC" id="6.3.5.-" evidence="7"/>
<comment type="function">
    <text evidence="7">Allows the formation of correctly charged Gln-tRNA(Gln) through the transamidation of misacylated Glu-tRNA(Gln) in the mitochondria. The reaction takes place in the presence of glutamine and ATP through an activated gamma-phospho-Glu-tRNA(Gln).</text>
</comment>
<dbReference type="InterPro" id="IPR023168">
    <property type="entry name" value="GatB_Yqey_C_2"/>
</dbReference>
<dbReference type="PANTHER" id="PTHR11659">
    <property type="entry name" value="GLUTAMYL-TRNA GLN AMIDOTRANSFERASE SUBUNIT B MITOCHONDRIAL AND PROKARYOTIC PET112-RELATED"/>
    <property type="match status" value="1"/>
</dbReference>
<keyword evidence="10" id="KW-1185">Reference proteome</keyword>
<gene>
    <name evidence="9" type="ORF">D9757_000604</name>
</gene>
<dbReference type="SUPFAM" id="SSF55931">
    <property type="entry name" value="Glutamine synthetase/guanido kinase"/>
    <property type="match status" value="1"/>
</dbReference>
<dbReference type="Pfam" id="PF02637">
    <property type="entry name" value="GatB_Yqey"/>
    <property type="match status" value="1"/>
</dbReference>
<evidence type="ECO:0000256" key="4">
    <source>
        <dbReference type="ARBA" id="ARBA00022840"/>
    </source>
</evidence>
<dbReference type="SUPFAM" id="SSF89095">
    <property type="entry name" value="GatB/YqeY motif"/>
    <property type="match status" value="1"/>
</dbReference>
<dbReference type="Gene3D" id="1.10.10.410">
    <property type="match status" value="1"/>
</dbReference>
<dbReference type="InterPro" id="IPR017958">
    <property type="entry name" value="Gln-tRNA_amidoTrfase_suB_CS"/>
</dbReference>
<dbReference type="GO" id="GO:0032543">
    <property type="term" value="P:mitochondrial translation"/>
    <property type="evidence" value="ECO:0007669"/>
    <property type="project" value="UniProtKB-UniRule"/>
</dbReference>
<dbReference type="OrthoDB" id="1722066at2759"/>
<evidence type="ECO:0000256" key="1">
    <source>
        <dbReference type="ARBA" id="ARBA00005306"/>
    </source>
</evidence>
<dbReference type="InterPro" id="IPR006075">
    <property type="entry name" value="Asn/Gln-tRNA_Trfase_suB/E_cat"/>
</dbReference>
<evidence type="ECO:0000259" key="8">
    <source>
        <dbReference type="SMART" id="SM00845"/>
    </source>
</evidence>
<dbReference type="NCBIfam" id="TIGR00133">
    <property type="entry name" value="gatB"/>
    <property type="match status" value="1"/>
</dbReference>
<dbReference type="GO" id="GO:0030956">
    <property type="term" value="C:glutamyl-tRNA(Gln) amidotransferase complex"/>
    <property type="evidence" value="ECO:0007669"/>
    <property type="project" value="UniProtKB-UniRule"/>
</dbReference>
<reference evidence="9 10" key="1">
    <citation type="journal article" date="2020" name="ISME J.">
        <title>Uncovering the hidden diversity of litter-decomposition mechanisms in mushroom-forming fungi.</title>
        <authorList>
            <person name="Floudas D."/>
            <person name="Bentzer J."/>
            <person name="Ahren D."/>
            <person name="Johansson T."/>
            <person name="Persson P."/>
            <person name="Tunlid A."/>
        </authorList>
    </citation>
    <scope>NUCLEOTIDE SEQUENCE [LARGE SCALE GENOMIC DNA]</scope>
    <source>
        <strain evidence="9 10">CBS 406.79</strain>
    </source>
</reference>
<comment type="subunit">
    <text evidence="7">Subunit of the heterotrimeric GatCAB amidotransferase (AdT) complex, composed of A, B and C subunits.</text>
</comment>
<comment type="caution">
    <text evidence="9">The sequence shown here is derived from an EMBL/GenBank/DDBJ whole genome shotgun (WGS) entry which is preliminary data.</text>
</comment>
<dbReference type="NCBIfam" id="NF004012">
    <property type="entry name" value="PRK05477.1-2"/>
    <property type="match status" value="1"/>
</dbReference>
<dbReference type="InterPro" id="IPR014746">
    <property type="entry name" value="Gln_synth/guanido_kin_cat_dom"/>
</dbReference>
<dbReference type="GO" id="GO:0005524">
    <property type="term" value="F:ATP binding"/>
    <property type="evidence" value="ECO:0007669"/>
    <property type="project" value="UniProtKB-KW"/>
</dbReference>
<feature type="domain" description="Asn/Gln amidotransferase" evidence="8">
    <location>
        <begin position="351"/>
        <end position="504"/>
    </location>
</feature>
<keyword evidence="5 7" id="KW-0648">Protein biosynthesis</keyword>
<dbReference type="InterPro" id="IPR004413">
    <property type="entry name" value="GatB"/>
</dbReference>
<dbReference type="PROSITE" id="PS01234">
    <property type="entry name" value="GATB"/>
    <property type="match status" value="1"/>
</dbReference>
<dbReference type="GO" id="GO:0005739">
    <property type="term" value="C:mitochondrion"/>
    <property type="evidence" value="ECO:0007669"/>
    <property type="project" value="UniProtKB-SubCell"/>
</dbReference>
<comment type="subcellular location">
    <subcellularLocation>
        <location evidence="7">Mitochondrion</location>
    </subcellularLocation>
</comment>
<accession>A0A8H5I1H5</accession>
<evidence type="ECO:0000313" key="9">
    <source>
        <dbReference type="EMBL" id="KAF5393281.1"/>
    </source>
</evidence>